<gene>
    <name evidence="8" type="ORF">ABXR19_15900</name>
</gene>
<dbReference type="PRINTS" id="PR00753">
    <property type="entry name" value="ACCSYNTHASE"/>
</dbReference>
<evidence type="ECO:0000256" key="3">
    <source>
        <dbReference type="ARBA" id="ARBA00022576"/>
    </source>
</evidence>
<dbReference type="GO" id="GO:0008483">
    <property type="term" value="F:transaminase activity"/>
    <property type="evidence" value="ECO:0007669"/>
    <property type="project" value="UniProtKB-KW"/>
</dbReference>
<evidence type="ECO:0000256" key="5">
    <source>
        <dbReference type="ARBA" id="ARBA00022898"/>
    </source>
</evidence>
<evidence type="ECO:0000256" key="6">
    <source>
        <dbReference type="RuleBase" id="RU000481"/>
    </source>
</evidence>
<keyword evidence="3 6" id="KW-0032">Aminotransferase</keyword>
<dbReference type="Proteomes" id="UP001549691">
    <property type="component" value="Unassembled WGS sequence"/>
</dbReference>
<accession>A0ABV2TP29</accession>
<dbReference type="InterPro" id="IPR015421">
    <property type="entry name" value="PyrdxlP-dep_Trfase_major"/>
</dbReference>
<dbReference type="NCBIfam" id="NF006514">
    <property type="entry name" value="PRK08960.1"/>
    <property type="match status" value="1"/>
</dbReference>
<dbReference type="InterPro" id="IPR015424">
    <property type="entry name" value="PyrdxlP-dep_Trfase"/>
</dbReference>
<dbReference type="InterPro" id="IPR004838">
    <property type="entry name" value="NHTrfase_class1_PyrdxlP-BS"/>
</dbReference>
<evidence type="ECO:0000256" key="4">
    <source>
        <dbReference type="ARBA" id="ARBA00022679"/>
    </source>
</evidence>
<evidence type="ECO:0000259" key="7">
    <source>
        <dbReference type="Pfam" id="PF00155"/>
    </source>
</evidence>
<reference evidence="8 9" key="1">
    <citation type="submission" date="2024-07" db="EMBL/GenBank/DDBJ databases">
        <title>Uliginosibacterium flavum JJ3220;KACC:17644.</title>
        <authorList>
            <person name="Kim M.K."/>
        </authorList>
    </citation>
    <scope>NUCLEOTIDE SEQUENCE [LARGE SCALE GENOMIC DNA]</scope>
    <source>
        <strain evidence="8 9">KACC:17644</strain>
    </source>
</reference>
<organism evidence="8 9">
    <name type="scientific">Uliginosibacterium flavum</name>
    <dbReference type="NCBI Taxonomy" id="1396831"/>
    <lineage>
        <taxon>Bacteria</taxon>
        <taxon>Pseudomonadati</taxon>
        <taxon>Pseudomonadota</taxon>
        <taxon>Betaproteobacteria</taxon>
        <taxon>Rhodocyclales</taxon>
        <taxon>Zoogloeaceae</taxon>
        <taxon>Uliginosibacterium</taxon>
    </lineage>
</organism>
<dbReference type="SUPFAM" id="SSF53383">
    <property type="entry name" value="PLP-dependent transferases"/>
    <property type="match status" value="1"/>
</dbReference>
<protein>
    <recommendedName>
        <fullName evidence="6">Aminotransferase</fullName>
        <ecNumber evidence="6">2.6.1.-</ecNumber>
    </recommendedName>
</protein>
<comment type="caution">
    <text evidence="8">The sequence shown here is derived from an EMBL/GenBank/DDBJ whole genome shotgun (WGS) entry which is preliminary data.</text>
</comment>
<evidence type="ECO:0000313" key="8">
    <source>
        <dbReference type="EMBL" id="MET7015674.1"/>
    </source>
</evidence>
<comment type="cofactor">
    <cofactor evidence="1 6">
        <name>pyridoxal 5'-phosphate</name>
        <dbReference type="ChEBI" id="CHEBI:597326"/>
    </cofactor>
</comment>
<dbReference type="InterPro" id="IPR004839">
    <property type="entry name" value="Aminotransferase_I/II_large"/>
</dbReference>
<dbReference type="RefSeq" id="WP_354602133.1">
    <property type="nucleotide sequence ID" value="NZ_JBEWZI010000020.1"/>
</dbReference>
<keyword evidence="9" id="KW-1185">Reference proteome</keyword>
<name>A0ABV2TP29_9RHOO</name>
<dbReference type="EC" id="2.6.1.-" evidence="6"/>
<evidence type="ECO:0000256" key="2">
    <source>
        <dbReference type="ARBA" id="ARBA00007441"/>
    </source>
</evidence>
<proteinExistence type="inferred from homology"/>
<evidence type="ECO:0000256" key="1">
    <source>
        <dbReference type="ARBA" id="ARBA00001933"/>
    </source>
</evidence>
<sequence>MNSRPPDRLASRLHDIPPFHVMELLARAQTLQAQGRDIIHMEVGEPDFPTPPAIIEAGQHFLANGQVRYTPALGLPALREAVSNFYASRFAARVPAERIVITAGASGALLLAVAALTNPGDEWLLTDPGYPCNRQFIQAFNGVVQALPVDALSNYQPGLEQVAAAWSARTRGLLVASPSNPTGTVIDKSVLDQLADLVAARTGSLIVDEIYQGLVYEQPAETILSRRDDVFVVNSFSKYFGMTGWRLGWLVVPEGYTRPIEMLAQHLFIAASSPAQHAALAAFSTETLTLLEARRSIFAARRTALLQGIRGLGLHVDTEPAGAFYIYARVSGICRSSMTLAHRLLEDAGVATTPGLDFGAHRAEEHLRIAYTADLTRIEEALQRMRSIM</sequence>
<evidence type="ECO:0000313" key="9">
    <source>
        <dbReference type="Proteomes" id="UP001549691"/>
    </source>
</evidence>
<dbReference type="PANTHER" id="PTHR46383:SF2">
    <property type="entry name" value="AMINOTRANSFERASE"/>
    <property type="match status" value="1"/>
</dbReference>
<dbReference type="PANTHER" id="PTHR46383">
    <property type="entry name" value="ASPARTATE AMINOTRANSFERASE"/>
    <property type="match status" value="1"/>
</dbReference>
<dbReference type="PROSITE" id="PS00105">
    <property type="entry name" value="AA_TRANSFER_CLASS_1"/>
    <property type="match status" value="1"/>
</dbReference>
<dbReference type="EMBL" id="JBEWZI010000020">
    <property type="protein sequence ID" value="MET7015674.1"/>
    <property type="molecule type" value="Genomic_DNA"/>
</dbReference>
<comment type="similarity">
    <text evidence="2 6">Belongs to the class-I pyridoxal-phosphate-dependent aminotransferase family.</text>
</comment>
<dbReference type="CDD" id="cd00609">
    <property type="entry name" value="AAT_like"/>
    <property type="match status" value="1"/>
</dbReference>
<keyword evidence="5" id="KW-0663">Pyridoxal phosphate</keyword>
<feature type="domain" description="Aminotransferase class I/classII large" evidence="7">
    <location>
        <begin position="37"/>
        <end position="384"/>
    </location>
</feature>
<keyword evidence="4 6" id="KW-0808">Transferase</keyword>
<dbReference type="InterPro" id="IPR050596">
    <property type="entry name" value="AspAT/PAT-like"/>
</dbReference>
<dbReference type="Pfam" id="PF00155">
    <property type="entry name" value="Aminotran_1_2"/>
    <property type="match status" value="1"/>
</dbReference>
<dbReference type="Gene3D" id="3.40.640.10">
    <property type="entry name" value="Type I PLP-dependent aspartate aminotransferase-like (Major domain)"/>
    <property type="match status" value="1"/>
</dbReference>